<dbReference type="EMBL" id="OOIL02004817">
    <property type="protein sequence ID" value="VFQ93110.1"/>
    <property type="molecule type" value="Genomic_DNA"/>
</dbReference>
<name>A0A484MW88_9ASTE</name>
<evidence type="ECO:0000256" key="2">
    <source>
        <dbReference type="ARBA" id="ARBA00022840"/>
    </source>
</evidence>
<gene>
    <name evidence="5" type="ORF">CCAM_LOCUS34886</name>
</gene>
<dbReference type="InterPro" id="IPR000719">
    <property type="entry name" value="Prot_kinase_dom"/>
</dbReference>
<feature type="domain" description="Protein kinase" evidence="4">
    <location>
        <begin position="96"/>
        <end position="376"/>
    </location>
</feature>
<organism evidence="5 6">
    <name type="scientific">Cuscuta campestris</name>
    <dbReference type="NCBI Taxonomy" id="132261"/>
    <lineage>
        <taxon>Eukaryota</taxon>
        <taxon>Viridiplantae</taxon>
        <taxon>Streptophyta</taxon>
        <taxon>Embryophyta</taxon>
        <taxon>Tracheophyta</taxon>
        <taxon>Spermatophyta</taxon>
        <taxon>Magnoliopsida</taxon>
        <taxon>eudicotyledons</taxon>
        <taxon>Gunneridae</taxon>
        <taxon>Pentapetalae</taxon>
        <taxon>asterids</taxon>
        <taxon>lamiids</taxon>
        <taxon>Solanales</taxon>
        <taxon>Convolvulaceae</taxon>
        <taxon>Cuscuteae</taxon>
        <taxon>Cuscuta</taxon>
        <taxon>Cuscuta subgen. Grammica</taxon>
        <taxon>Cuscuta sect. Cleistogrammica</taxon>
    </lineage>
</organism>
<dbReference type="GO" id="GO:0004672">
    <property type="term" value="F:protein kinase activity"/>
    <property type="evidence" value="ECO:0007669"/>
    <property type="project" value="InterPro"/>
</dbReference>
<keyword evidence="2" id="KW-0067">ATP-binding</keyword>
<dbReference type="AlphaFoldDB" id="A0A484MW88"/>
<dbReference type="InterPro" id="IPR001245">
    <property type="entry name" value="Ser-Thr/Tyr_kinase_cat_dom"/>
</dbReference>
<protein>
    <recommendedName>
        <fullName evidence="4">Protein kinase domain-containing protein</fullName>
    </recommendedName>
</protein>
<dbReference type="Pfam" id="PF07714">
    <property type="entry name" value="PK_Tyr_Ser-Thr"/>
    <property type="match status" value="1"/>
</dbReference>
<dbReference type="OrthoDB" id="1300456at2759"/>
<evidence type="ECO:0000259" key="4">
    <source>
        <dbReference type="PROSITE" id="PS50011"/>
    </source>
</evidence>
<feature type="coiled-coil region" evidence="3">
    <location>
        <begin position="359"/>
        <end position="393"/>
    </location>
</feature>
<keyword evidence="6" id="KW-1185">Reference proteome</keyword>
<keyword evidence="1" id="KW-0547">Nucleotide-binding</keyword>
<sequence length="407" mass="47064">MEDRTITGREMLMREEYNKKKKDEFLEKLNALNPRDLLFYKENYPLAVELSSFTSFYRKWAELDICQTGELPLQGTDLDDVKHFPFPYLAPLTHHIGDDYVLGKTMFGRMLLDANKFVKTWDLFYPPTGQIELHSKRLRNEIMLLTSMEHPCLPKLVGYSIDKQFAVVYQREGCLTLQDILSCPDFTWDERMEVAYQIATLMEYFHDNGKTIGSIDPQNILVDSNFKIKLCEFGLCGTIDALTPRKADSGLVASDAWWITGGIYSFQVPELMIHQAQNPIKAVEWTAKCDIYCFGCLLLELISIEHEHTLESRYNILKSWAKRQLEKKSVKNLVDKSLNEDCNVGIKVTRMVMNCLHDCPNVRAEAKVLARALKDLKQEKNSAAQKRSCLEQEVSLPLEKKRQRIEE</sequence>
<dbReference type="PANTHER" id="PTHR27001:SF931">
    <property type="entry name" value="OS11G0664100 PROTEIN"/>
    <property type="match status" value="1"/>
</dbReference>
<dbReference type="Proteomes" id="UP000595140">
    <property type="component" value="Unassembled WGS sequence"/>
</dbReference>
<evidence type="ECO:0000313" key="5">
    <source>
        <dbReference type="EMBL" id="VFQ93110.1"/>
    </source>
</evidence>
<accession>A0A484MW88</accession>
<keyword evidence="3" id="KW-0175">Coiled coil</keyword>
<dbReference type="GO" id="GO:0005524">
    <property type="term" value="F:ATP binding"/>
    <property type="evidence" value="ECO:0007669"/>
    <property type="project" value="UniProtKB-KW"/>
</dbReference>
<dbReference type="InterPro" id="IPR011009">
    <property type="entry name" value="Kinase-like_dom_sf"/>
</dbReference>
<dbReference type="PROSITE" id="PS50011">
    <property type="entry name" value="PROTEIN_KINASE_DOM"/>
    <property type="match status" value="1"/>
</dbReference>
<dbReference type="SMART" id="SM00220">
    <property type="entry name" value="S_TKc"/>
    <property type="match status" value="1"/>
</dbReference>
<dbReference type="SUPFAM" id="SSF56112">
    <property type="entry name" value="Protein kinase-like (PK-like)"/>
    <property type="match status" value="1"/>
</dbReference>
<dbReference type="GO" id="GO:0005886">
    <property type="term" value="C:plasma membrane"/>
    <property type="evidence" value="ECO:0007669"/>
    <property type="project" value="TreeGrafter"/>
</dbReference>
<evidence type="ECO:0000313" key="6">
    <source>
        <dbReference type="Proteomes" id="UP000595140"/>
    </source>
</evidence>
<evidence type="ECO:0000256" key="3">
    <source>
        <dbReference type="SAM" id="Coils"/>
    </source>
</evidence>
<dbReference type="PANTHER" id="PTHR27001">
    <property type="entry name" value="OS01G0253100 PROTEIN"/>
    <property type="match status" value="1"/>
</dbReference>
<proteinExistence type="predicted"/>
<reference evidence="5 6" key="1">
    <citation type="submission" date="2018-04" db="EMBL/GenBank/DDBJ databases">
        <authorList>
            <person name="Vogel A."/>
        </authorList>
    </citation>
    <scope>NUCLEOTIDE SEQUENCE [LARGE SCALE GENOMIC DNA]</scope>
</reference>
<dbReference type="Gene3D" id="1.10.510.10">
    <property type="entry name" value="Transferase(Phosphotransferase) domain 1"/>
    <property type="match status" value="1"/>
</dbReference>
<evidence type="ECO:0000256" key="1">
    <source>
        <dbReference type="ARBA" id="ARBA00022741"/>
    </source>
</evidence>